<accession>A0A7H0LMU0</accession>
<dbReference type="EMBL" id="CP061038">
    <property type="protein sequence ID" value="QNQ10993.1"/>
    <property type="molecule type" value="Genomic_DNA"/>
</dbReference>
<reference evidence="1 2" key="1">
    <citation type="submission" date="2020-09" db="EMBL/GenBank/DDBJ databases">
        <title>Sphingomonas sp., a new species isolated from pork steak.</title>
        <authorList>
            <person name="Heidler von Heilborn D."/>
        </authorList>
    </citation>
    <scope>NUCLEOTIDE SEQUENCE [LARGE SCALE GENOMIC DNA]</scope>
    <source>
        <strain evidence="2">S8-3T</strain>
    </source>
</reference>
<dbReference type="KEGG" id="spap:H3Z74_07470"/>
<protein>
    <submittedName>
        <fullName evidence="1">Uncharacterized protein</fullName>
    </submittedName>
</protein>
<evidence type="ECO:0000313" key="1">
    <source>
        <dbReference type="EMBL" id="QNQ10993.1"/>
    </source>
</evidence>
<dbReference type="AlphaFoldDB" id="A0A7H0LMU0"/>
<evidence type="ECO:0000313" key="2">
    <source>
        <dbReference type="Proteomes" id="UP000516148"/>
    </source>
</evidence>
<dbReference type="RefSeq" id="WP_187763280.1">
    <property type="nucleotide sequence ID" value="NZ_CP061038.1"/>
</dbReference>
<name>A0A7H0LMU0_9SPHN</name>
<sequence length="140" mass="14846">MRSIHLFLTGAALVTGLMVGGVAQAERLSPAAKLAKLLDGRVAGKPVDCIRLLDIQSSEIIDKTAIVYTGRNGTRYVNRVNGSAAFLDDDDILVSNTHSSQLCSIDILQLVDRSTRMSSGAVGLGEFVPYPRPPKAAAAH</sequence>
<gene>
    <name evidence="1" type="ORF">H3Z74_07470</name>
</gene>
<keyword evidence="2" id="KW-1185">Reference proteome</keyword>
<proteinExistence type="predicted"/>
<dbReference type="Proteomes" id="UP000516148">
    <property type="component" value="Chromosome"/>
</dbReference>
<organism evidence="1 2">
    <name type="scientific">Sphingomonas alpina</name>
    <dbReference type="NCBI Taxonomy" id="653931"/>
    <lineage>
        <taxon>Bacteria</taxon>
        <taxon>Pseudomonadati</taxon>
        <taxon>Pseudomonadota</taxon>
        <taxon>Alphaproteobacteria</taxon>
        <taxon>Sphingomonadales</taxon>
        <taxon>Sphingomonadaceae</taxon>
        <taxon>Sphingomonas</taxon>
    </lineage>
</organism>